<feature type="transmembrane region" description="Helical" evidence="1">
    <location>
        <begin position="20"/>
        <end position="38"/>
    </location>
</feature>
<keyword evidence="1" id="KW-1133">Transmembrane helix</keyword>
<evidence type="ECO:0000256" key="1">
    <source>
        <dbReference type="SAM" id="Phobius"/>
    </source>
</evidence>
<evidence type="ECO:0000313" key="3">
    <source>
        <dbReference type="Proteomes" id="UP001597045"/>
    </source>
</evidence>
<sequence>GLGLGAYLNQGSSFNDMPMVMSAIFLILLVGVGIELIVSARYIDRTTTHWYDEVGVLVHADNDLLPAINRVAVAIGQRRFVVTDVTAGRTRAFAQSD</sequence>
<keyword evidence="1" id="KW-0812">Transmembrane</keyword>
<organism evidence="2 3">
    <name type="scientific">Kibdelosporangium lantanae</name>
    <dbReference type="NCBI Taxonomy" id="1497396"/>
    <lineage>
        <taxon>Bacteria</taxon>
        <taxon>Bacillati</taxon>
        <taxon>Actinomycetota</taxon>
        <taxon>Actinomycetes</taxon>
        <taxon>Pseudonocardiales</taxon>
        <taxon>Pseudonocardiaceae</taxon>
        <taxon>Kibdelosporangium</taxon>
    </lineage>
</organism>
<feature type="non-terminal residue" evidence="2">
    <location>
        <position position="1"/>
    </location>
</feature>
<name>A0ABW3M9Z5_9PSEU</name>
<proteinExistence type="predicted"/>
<dbReference type="EMBL" id="JBHTIS010001062">
    <property type="protein sequence ID" value="MFD1047418.1"/>
    <property type="molecule type" value="Genomic_DNA"/>
</dbReference>
<comment type="caution">
    <text evidence="2">The sequence shown here is derived from an EMBL/GenBank/DDBJ whole genome shotgun (WGS) entry which is preliminary data.</text>
</comment>
<reference evidence="3" key="1">
    <citation type="journal article" date="2019" name="Int. J. Syst. Evol. Microbiol.">
        <title>The Global Catalogue of Microorganisms (GCM) 10K type strain sequencing project: providing services to taxonomists for standard genome sequencing and annotation.</title>
        <authorList>
            <consortium name="The Broad Institute Genomics Platform"/>
            <consortium name="The Broad Institute Genome Sequencing Center for Infectious Disease"/>
            <person name="Wu L."/>
            <person name="Ma J."/>
        </authorList>
    </citation>
    <scope>NUCLEOTIDE SEQUENCE [LARGE SCALE GENOMIC DNA]</scope>
    <source>
        <strain evidence="3">JCM 31486</strain>
    </source>
</reference>
<accession>A0ABW3M9Z5</accession>
<dbReference type="Proteomes" id="UP001597045">
    <property type="component" value="Unassembled WGS sequence"/>
</dbReference>
<evidence type="ECO:0000313" key="2">
    <source>
        <dbReference type="EMBL" id="MFD1047418.1"/>
    </source>
</evidence>
<protein>
    <submittedName>
        <fullName evidence="2">Uncharacterized protein</fullName>
    </submittedName>
</protein>
<gene>
    <name evidence="2" type="ORF">ACFQ1S_18650</name>
</gene>
<keyword evidence="3" id="KW-1185">Reference proteome</keyword>
<keyword evidence="1" id="KW-0472">Membrane</keyword>